<keyword evidence="15" id="KW-0408">Iron</keyword>
<feature type="domain" description="Globin" evidence="24">
    <location>
        <begin position="1"/>
        <end position="138"/>
    </location>
</feature>
<keyword evidence="14 26" id="KW-0560">Oxidoreductase</keyword>
<comment type="cofactor">
    <cofactor evidence="1">
        <name>heme b</name>
        <dbReference type="ChEBI" id="CHEBI:60344"/>
    </cofactor>
</comment>
<accession>A0A0A0BGN9</accession>
<gene>
    <name evidence="26" type="ORF">LP43_2107</name>
</gene>
<evidence type="ECO:0000256" key="16">
    <source>
        <dbReference type="ARBA" id="ARBA00023027"/>
    </source>
</evidence>
<dbReference type="FunFam" id="2.40.30.10:FF:000034">
    <property type="entry name" value="Flavohemoprotein"/>
    <property type="match status" value="1"/>
</dbReference>
<comment type="catalytic activity">
    <reaction evidence="22">
        <text>2 nitric oxide + NADPH + 2 O2 = 2 nitrate + NADP(+) + H(+)</text>
        <dbReference type="Rhea" id="RHEA:19465"/>
        <dbReference type="ChEBI" id="CHEBI:15378"/>
        <dbReference type="ChEBI" id="CHEBI:15379"/>
        <dbReference type="ChEBI" id="CHEBI:16480"/>
        <dbReference type="ChEBI" id="CHEBI:17632"/>
        <dbReference type="ChEBI" id="CHEBI:57783"/>
        <dbReference type="ChEBI" id="CHEBI:58349"/>
        <dbReference type="EC" id="1.14.12.17"/>
    </reaction>
</comment>
<comment type="catalytic activity">
    <reaction evidence="21">
        <text>2 nitric oxide + NADH + 2 O2 = 2 nitrate + NAD(+) + H(+)</text>
        <dbReference type="Rhea" id="RHEA:19469"/>
        <dbReference type="ChEBI" id="CHEBI:15378"/>
        <dbReference type="ChEBI" id="CHEBI:15379"/>
        <dbReference type="ChEBI" id="CHEBI:16480"/>
        <dbReference type="ChEBI" id="CHEBI:17632"/>
        <dbReference type="ChEBI" id="CHEBI:57540"/>
        <dbReference type="ChEBI" id="CHEBI:57945"/>
        <dbReference type="EC" id="1.14.12.17"/>
    </reaction>
</comment>
<dbReference type="GO" id="GO:0020037">
    <property type="term" value="F:heme binding"/>
    <property type="evidence" value="ECO:0007669"/>
    <property type="project" value="InterPro"/>
</dbReference>
<evidence type="ECO:0000256" key="23">
    <source>
        <dbReference type="RuleBase" id="RU000356"/>
    </source>
</evidence>
<evidence type="ECO:0000256" key="17">
    <source>
        <dbReference type="ARBA" id="ARBA00025094"/>
    </source>
</evidence>
<dbReference type="Pfam" id="PF00175">
    <property type="entry name" value="NAD_binding_1"/>
    <property type="match status" value="1"/>
</dbReference>
<keyword evidence="11" id="KW-0479">Metal-binding</keyword>
<dbReference type="PROSITE" id="PS51384">
    <property type="entry name" value="FAD_FR"/>
    <property type="match status" value="1"/>
</dbReference>
<dbReference type="InterPro" id="IPR039261">
    <property type="entry name" value="FNR_nucleotide-bd"/>
</dbReference>
<dbReference type="PRINTS" id="PR00406">
    <property type="entry name" value="CYTB5RDTASE"/>
</dbReference>
<evidence type="ECO:0000256" key="1">
    <source>
        <dbReference type="ARBA" id="ARBA00001970"/>
    </source>
</evidence>
<evidence type="ECO:0000259" key="25">
    <source>
        <dbReference type="PROSITE" id="PS51384"/>
    </source>
</evidence>
<dbReference type="GO" id="GO:0071500">
    <property type="term" value="P:cellular response to nitrosative stress"/>
    <property type="evidence" value="ECO:0007669"/>
    <property type="project" value="TreeGrafter"/>
</dbReference>
<organism evidence="26 27">
    <name type="scientific">Methylophaga thiooxydans</name>
    <dbReference type="NCBI Taxonomy" id="392484"/>
    <lineage>
        <taxon>Bacteria</taxon>
        <taxon>Pseudomonadati</taxon>
        <taxon>Pseudomonadota</taxon>
        <taxon>Gammaproteobacteria</taxon>
        <taxon>Thiotrichales</taxon>
        <taxon>Piscirickettsiaceae</taxon>
        <taxon>Methylophaga</taxon>
    </lineage>
</organism>
<dbReference type="InterPro" id="IPR012292">
    <property type="entry name" value="Globin/Proto"/>
</dbReference>
<evidence type="ECO:0000256" key="22">
    <source>
        <dbReference type="ARBA" id="ARBA00049433"/>
    </source>
</evidence>
<evidence type="ECO:0000256" key="3">
    <source>
        <dbReference type="ARBA" id="ARBA00006401"/>
    </source>
</evidence>
<dbReference type="InterPro" id="IPR008333">
    <property type="entry name" value="Cbr1-like_FAD-bd_dom"/>
</dbReference>
<dbReference type="STRING" id="392484.LP43_2107"/>
<dbReference type="EMBL" id="JRQD01000005">
    <property type="protein sequence ID" value="KGM06234.1"/>
    <property type="molecule type" value="Genomic_DNA"/>
</dbReference>
<keyword evidence="12" id="KW-0274">FAD</keyword>
<evidence type="ECO:0000256" key="6">
    <source>
        <dbReference type="ARBA" id="ARBA00014637"/>
    </source>
</evidence>
<protein>
    <recommendedName>
        <fullName evidence="6">Flavohemoprotein</fullName>
        <ecNumber evidence="5">1.14.12.17</ecNumber>
    </recommendedName>
    <alternativeName>
        <fullName evidence="19">Flavohemoglobin</fullName>
    </alternativeName>
    <alternativeName>
        <fullName evidence="18">Hemoglobin-like protein</fullName>
    </alternativeName>
    <alternativeName>
        <fullName evidence="20">Nitric oxide dioxygenase</fullName>
    </alternativeName>
</protein>
<evidence type="ECO:0000256" key="19">
    <source>
        <dbReference type="ARBA" id="ARBA00030929"/>
    </source>
</evidence>
<evidence type="ECO:0000256" key="10">
    <source>
        <dbReference type="ARBA" id="ARBA00022630"/>
    </source>
</evidence>
<feature type="domain" description="FAD-binding FR-type" evidence="25">
    <location>
        <begin position="151"/>
        <end position="261"/>
    </location>
</feature>
<dbReference type="InterPro" id="IPR017927">
    <property type="entry name" value="FAD-bd_FR_type"/>
</dbReference>
<evidence type="ECO:0000256" key="18">
    <source>
        <dbReference type="ARBA" id="ARBA00030024"/>
    </source>
</evidence>
<dbReference type="InterPro" id="IPR000971">
    <property type="entry name" value="Globin"/>
</dbReference>
<dbReference type="AlphaFoldDB" id="A0A0A0BGN9"/>
<dbReference type="SUPFAM" id="SSF46458">
    <property type="entry name" value="Globin-like"/>
    <property type="match status" value="1"/>
</dbReference>
<keyword evidence="13" id="KW-0521">NADP</keyword>
<evidence type="ECO:0000256" key="20">
    <source>
        <dbReference type="ARBA" id="ARBA00033187"/>
    </source>
</evidence>
<sequence length="408" mass="45495">MINPNTINVIKATVPVLQQHGEALTTLFYERMFKNNPEVKPYFNQAHQHSGGQQRALAGAICAYAEHIDAPEKLADAVELIAQKHASLGIQKEHYPIVGENLLAAIETLLGNAATDEIINAWAEAYSSLMEIFINREQAIYDHHQTSFGWQGFKDFKVVKREDSSNTISSFYLQAADDMPLTPHTSGQYITVKWPTADGVSTLRNYSLSNRPGSEHYRISVKRELASTSTPSGVVSNAIHDTIQEGDIIAISPPCGEFTLQAFDNTSTNHIVFIAGGVGITPLLSMLHTVLDNKHAIDVTLIQAVVNGESHAFEEEIRTLSNEHHNFTWHSRYSEPNENDRNNQRFDSEGFIDNALLQNLITSTARTQFYLCGPEPMLKQCYQLLRNNKVASSQIHYEFFGPAGSLEH</sequence>
<dbReference type="SUPFAM" id="SSF52343">
    <property type="entry name" value="Ferredoxin reductase-like, C-terminal NADP-linked domain"/>
    <property type="match status" value="1"/>
</dbReference>
<dbReference type="GO" id="GO:0046210">
    <property type="term" value="P:nitric oxide catabolic process"/>
    <property type="evidence" value="ECO:0007669"/>
    <property type="project" value="TreeGrafter"/>
</dbReference>
<reference evidence="26 27" key="1">
    <citation type="submission" date="2014-09" db="EMBL/GenBank/DDBJ databases">
        <authorList>
            <person name="Grob C."/>
            <person name="Taubert M."/>
            <person name="Howat A.M."/>
            <person name="Burns O.J."/>
            <person name="Dixon J.L."/>
            <person name="Chen Y."/>
            <person name="Murrell J.C."/>
        </authorList>
    </citation>
    <scope>NUCLEOTIDE SEQUENCE [LARGE SCALE GENOMIC DNA]</scope>
    <source>
        <strain evidence="26">L4</strain>
    </source>
</reference>
<dbReference type="Gene3D" id="1.10.490.10">
    <property type="entry name" value="Globins"/>
    <property type="match status" value="1"/>
</dbReference>
<dbReference type="GO" id="GO:0008941">
    <property type="term" value="F:nitric oxide dioxygenase NAD(P)H activity"/>
    <property type="evidence" value="ECO:0007669"/>
    <property type="project" value="UniProtKB-EC"/>
</dbReference>
<dbReference type="PROSITE" id="PS01033">
    <property type="entry name" value="GLOBIN"/>
    <property type="match status" value="1"/>
</dbReference>
<name>A0A0A0BGN9_9GAMM</name>
<keyword evidence="23" id="KW-0813">Transport</keyword>
<evidence type="ECO:0000256" key="11">
    <source>
        <dbReference type="ARBA" id="ARBA00022723"/>
    </source>
</evidence>
<evidence type="ECO:0000259" key="24">
    <source>
        <dbReference type="PROSITE" id="PS01033"/>
    </source>
</evidence>
<comment type="cofactor">
    <cofactor evidence="2">
        <name>FAD</name>
        <dbReference type="ChEBI" id="CHEBI:57692"/>
    </cofactor>
</comment>
<comment type="caution">
    <text evidence="26">The sequence shown here is derived from an EMBL/GenBank/DDBJ whole genome shotgun (WGS) entry which is preliminary data.</text>
</comment>
<dbReference type="CDD" id="cd08922">
    <property type="entry name" value="FHb-globin"/>
    <property type="match status" value="1"/>
</dbReference>
<evidence type="ECO:0000256" key="9">
    <source>
        <dbReference type="ARBA" id="ARBA00022621"/>
    </source>
</evidence>
<dbReference type="CDD" id="cd06184">
    <property type="entry name" value="flavohem_like_fad_nad_binding"/>
    <property type="match status" value="1"/>
</dbReference>
<dbReference type="InterPro" id="IPR017938">
    <property type="entry name" value="Riboflavin_synthase-like_b-brl"/>
</dbReference>
<evidence type="ECO:0000256" key="4">
    <source>
        <dbReference type="ARBA" id="ARBA00008414"/>
    </source>
</evidence>
<dbReference type="GO" id="GO:0071949">
    <property type="term" value="F:FAD binding"/>
    <property type="evidence" value="ECO:0007669"/>
    <property type="project" value="TreeGrafter"/>
</dbReference>
<comment type="function">
    <text evidence="17">Is involved in NO detoxification in an aerobic process, termed nitric oxide dioxygenase (NOD) reaction that utilizes O(2) and NAD(P)H to convert NO to nitrate, which protects the bacterium from various noxious nitrogen compounds. Therefore, plays a central role in the inducible response to nitrosative stress.</text>
</comment>
<dbReference type="InterPro" id="IPR001433">
    <property type="entry name" value="OxRdtase_FAD/NAD-bd"/>
</dbReference>
<proteinExistence type="inferred from homology"/>
<dbReference type="Pfam" id="PF00042">
    <property type="entry name" value="Globin"/>
    <property type="match status" value="1"/>
</dbReference>
<dbReference type="PANTHER" id="PTHR43396">
    <property type="entry name" value="FLAVOHEMOPROTEIN"/>
    <property type="match status" value="1"/>
</dbReference>
<dbReference type="GO" id="GO:0005344">
    <property type="term" value="F:oxygen carrier activity"/>
    <property type="evidence" value="ECO:0007669"/>
    <property type="project" value="UniProtKB-KW"/>
</dbReference>
<dbReference type="GO" id="GO:0009636">
    <property type="term" value="P:response to toxic substance"/>
    <property type="evidence" value="ECO:0007669"/>
    <property type="project" value="UniProtKB-KW"/>
</dbReference>
<dbReference type="EC" id="1.14.12.17" evidence="5"/>
<evidence type="ECO:0000256" key="8">
    <source>
        <dbReference type="ARBA" id="ARBA00022617"/>
    </source>
</evidence>
<dbReference type="NCBIfam" id="NF009805">
    <property type="entry name" value="PRK13289.1"/>
    <property type="match status" value="1"/>
</dbReference>
<keyword evidence="9 23" id="KW-0561">Oxygen transport</keyword>
<dbReference type="Gene3D" id="3.40.50.80">
    <property type="entry name" value="Nucleotide-binding domain of ferredoxin-NADP reductase (FNR) module"/>
    <property type="match status" value="1"/>
</dbReference>
<evidence type="ECO:0000256" key="15">
    <source>
        <dbReference type="ARBA" id="ARBA00023004"/>
    </source>
</evidence>
<dbReference type="Proteomes" id="UP000029999">
    <property type="component" value="Unassembled WGS sequence"/>
</dbReference>
<evidence type="ECO:0000256" key="12">
    <source>
        <dbReference type="ARBA" id="ARBA00022827"/>
    </source>
</evidence>
<evidence type="ECO:0000313" key="27">
    <source>
        <dbReference type="Proteomes" id="UP000029999"/>
    </source>
</evidence>
<dbReference type="Gene3D" id="2.40.30.10">
    <property type="entry name" value="Translation factors"/>
    <property type="match status" value="1"/>
</dbReference>
<keyword evidence="10" id="KW-0285">Flavoprotein</keyword>
<evidence type="ECO:0000256" key="5">
    <source>
        <dbReference type="ARBA" id="ARBA00012229"/>
    </source>
</evidence>
<dbReference type="Pfam" id="PF00970">
    <property type="entry name" value="FAD_binding_6"/>
    <property type="match status" value="1"/>
</dbReference>
<keyword evidence="8 23" id="KW-0349">Heme</keyword>
<dbReference type="GO" id="GO:0019825">
    <property type="term" value="F:oxygen binding"/>
    <property type="evidence" value="ECO:0007669"/>
    <property type="project" value="InterPro"/>
</dbReference>
<dbReference type="InterPro" id="IPR009050">
    <property type="entry name" value="Globin-like_sf"/>
</dbReference>
<dbReference type="RefSeq" id="WP_036314960.1">
    <property type="nucleotide sequence ID" value="NZ_JRQD01000005.1"/>
</dbReference>
<evidence type="ECO:0000313" key="26">
    <source>
        <dbReference type="EMBL" id="KGM06234.1"/>
    </source>
</evidence>
<comment type="similarity">
    <text evidence="3">In the C-terminal section; belongs to the flavoprotein pyridine nucleotide cytochrome reductase family.</text>
</comment>
<comment type="similarity">
    <text evidence="4">Belongs to the globin family. Two-domain flavohemoproteins subfamily.</text>
</comment>
<dbReference type="FunFam" id="3.40.50.80:FF:000010">
    <property type="entry name" value="Flavohemoprotein"/>
    <property type="match status" value="1"/>
</dbReference>
<dbReference type="GO" id="GO:0046872">
    <property type="term" value="F:metal ion binding"/>
    <property type="evidence" value="ECO:0007669"/>
    <property type="project" value="UniProtKB-KW"/>
</dbReference>
<dbReference type="FunFam" id="1.10.490.10:FF:000003">
    <property type="entry name" value="Flavohemoprotein"/>
    <property type="match status" value="1"/>
</dbReference>
<keyword evidence="26" id="KW-0223">Dioxygenase</keyword>
<keyword evidence="7" id="KW-0216">Detoxification</keyword>
<dbReference type="SUPFAM" id="SSF63380">
    <property type="entry name" value="Riboflavin synthase domain-like"/>
    <property type="match status" value="1"/>
</dbReference>
<evidence type="ECO:0000256" key="14">
    <source>
        <dbReference type="ARBA" id="ARBA00023002"/>
    </source>
</evidence>
<evidence type="ECO:0000256" key="2">
    <source>
        <dbReference type="ARBA" id="ARBA00001974"/>
    </source>
</evidence>
<evidence type="ECO:0000256" key="7">
    <source>
        <dbReference type="ARBA" id="ARBA00022575"/>
    </source>
</evidence>
<dbReference type="PANTHER" id="PTHR43396:SF3">
    <property type="entry name" value="FLAVOHEMOPROTEIN"/>
    <property type="match status" value="1"/>
</dbReference>
<evidence type="ECO:0000256" key="13">
    <source>
        <dbReference type="ARBA" id="ARBA00022857"/>
    </source>
</evidence>
<evidence type="ECO:0000256" key="21">
    <source>
        <dbReference type="ARBA" id="ARBA00048649"/>
    </source>
</evidence>
<keyword evidence="16" id="KW-0520">NAD</keyword>